<dbReference type="AlphaFoldDB" id="A0A3S2WXA5"/>
<dbReference type="OrthoDB" id="9154835at2"/>
<dbReference type="RefSeq" id="WP_128195580.1">
    <property type="nucleotide sequence ID" value="NZ_SACT01000001.1"/>
</dbReference>
<dbReference type="Proteomes" id="UP000288178">
    <property type="component" value="Unassembled WGS sequence"/>
</dbReference>
<sequence>MAHPSPLIADRAEFIDALKLLAKGHVMVHVGDSVHGIAIDGGRVRYSAGTLKRYGLVDEFDNPDGFPGVRYYRISDRGRQFADRAVVAWHSRRLWERALLRLVG</sequence>
<evidence type="ECO:0000313" key="2">
    <source>
        <dbReference type="Proteomes" id="UP000288178"/>
    </source>
</evidence>
<comment type="caution">
    <text evidence="1">The sequence shown here is derived from an EMBL/GenBank/DDBJ whole genome shotgun (WGS) entry which is preliminary data.</text>
</comment>
<dbReference type="EMBL" id="SACT01000001">
    <property type="protein sequence ID" value="RVT53922.1"/>
    <property type="molecule type" value="Genomic_DNA"/>
</dbReference>
<proteinExistence type="predicted"/>
<organism evidence="1 2">
    <name type="scientific">Rubrivivax albus</name>
    <dbReference type="NCBI Taxonomy" id="2499835"/>
    <lineage>
        <taxon>Bacteria</taxon>
        <taxon>Pseudomonadati</taxon>
        <taxon>Pseudomonadota</taxon>
        <taxon>Betaproteobacteria</taxon>
        <taxon>Burkholderiales</taxon>
        <taxon>Sphaerotilaceae</taxon>
        <taxon>Rubrivivax</taxon>
    </lineage>
</organism>
<gene>
    <name evidence="1" type="ORF">ENE75_03305</name>
</gene>
<evidence type="ECO:0008006" key="3">
    <source>
        <dbReference type="Google" id="ProtNLM"/>
    </source>
</evidence>
<evidence type="ECO:0000313" key="1">
    <source>
        <dbReference type="EMBL" id="RVT53922.1"/>
    </source>
</evidence>
<reference evidence="1 2" key="1">
    <citation type="submission" date="2019-01" db="EMBL/GenBank/DDBJ databases">
        <authorList>
            <person name="Chen W.-M."/>
        </authorList>
    </citation>
    <scope>NUCLEOTIDE SEQUENCE [LARGE SCALE GENOMIC DNA]</scope>
    <source>
        <strain evidence="1 2">ICH-3</strain>
    </source>
</reference>
<keyword evidence="2" id="KW-1185">Reference proteome</keyword>
<protein>
    <recommendedName>
        <fullName evidence="3">PadR family transcriptional regulator</fullName>
    </recommendedName>
</protein>
<accession>A0A3S2WXA5</accession>
<name>A0A3S2WXA5_9BURK</name>